<evidence type="ECO:0000256" key="2">
    <source>
        <dbReference type="ARBA" id="ARBA00022694"/>
    </source>
</evidence>
<dbReference type="InterPro" id="IPR020095">
    <property type="entry name" value="PsdUridine_synth_TruA_C"/>
</dbReference>
<protein>
    <recommendedName>
        <fullName evidence="4">tRNA pseudouridine synthase A</fullName>
        <ecNumber evidence="4">5.4.99.12</ecNumber>
    </recommendedName>
    <alternativeName>
        <fullName evidence="4">tRNA pseudouridine(38-40) synthase</fullName>
    </alternativeName>
    <alternativeName>
        <fullName evidence="4">tRNA pseudouridylate synthase I</fullName>
    </alternativeName>
    <alternativeName>
        <fullName evidence="4">tRNA-uridine isomerase I</fullName>
    </alternativeName>
</protein>
<evidence type="ECO:0000313" key="7">
    <source>
        <dbReference type="EMBL" id="MEV8467119.1"/>
    </source>
</evidence>
<dbReference type="EC" id="5.4.99.12" evidence="4"/>
<dbReference type="CDD" id="cd02570">
    <property type="entry name" value="PseudoU_synth_EcTruA"/>
    <property type="match status" value="1"/>
</dbReference>
<dbReference type="Gene3D" id="3.30.70.580">
    <property type="entry name" value="Pseudouridine synthase I, catalytic domain, N-terminal subdomain"/>
    <property type="match status" value="1"/>
</dbReference>
<dbReference type="SUPFAM" id="SSF55120">
    <property type="entry name" value="Pseudouridine synthase"/>
    <property type="match status" value="1"/>
</dbReference>
<dbReference type="HAMAP" id="MF_00171">
    <property type="entry name" value="TruA"/>
    <property type="match status" value="1"/>
</dbReference>
<feature type="domain" description="Pseudouridine synthase I TruA alpha/beta" evidence="6">
    <location>
        <begin position="9"/>
        <end position="104"/>
    </location>
</feature>
<dbReference type="InterPro" id="IPR020094">
    <property type="entry name" value="TruA/RsuA/RluB/E/F_N"/>
</dbReference>
<dbReference type="InterPro" id="IPR020103">
    <property type="entry name" value="PsdUridine_synth_cat_dom_sf"/>
</dbReference>
<name>A0ABV3L6A4_9RHOB</name>
<dbReference type="PIRSF" id="PIRSF001430">
    <property type="entry name" value="tRNA_psdUrid_synth"/>
    <property type="match status" value="1"/>
</dbReference>
<feature type="domain" description="Pseudouridine synthase I TruA alpha/beta" evidence="6">
    <location>
        <begin position="146"/>
        <end position="249"/>
    </location>
</feature>
<organism evidence="7 8">
    <name type="scientific">Meridianimarinicoccus marinus</name>
    <dbReference type="NCBI Taxonomy" id="3231483"/>
    <lineage>
        <taxon>Bacteria</taxon>
        <taxon>Pseudomonadati</taxon>
        <taxon>Pseudomonadota</taxon>
        <taxon>Alphaproteobacteria</taxon>
        <taxon>Rhodobacterales</taxon>
        <taxon>Paracoccaceae</taxon>
        <taxon>Meridianimarinicoccus</taxon>
    </lineage>
</organism>
<accession>A0ABV3L6A4</accession>
<evidence type="ECO:0000256" key="5">
    <source>
        <dbReference type="RuleBase" id="RU003792"/>
    </source>
</evidence>
<evidence type="ECO:0000256" key="3">
    <source>
        <dbReference type="ARBA" id="ARBA00023235"/>
    </source>
</evidence>
<evidence type="ECO:0000313" key="8">
    <source>
        <dbReference type="Proteomes" id="UP001553161"/>
    </source>
</evidence>
<comment type="subunit">
    <text evidence="4">Homodimer.</text>
</comment>
<evidence type="ECO:0000259" key="6">
    <source>
        <dbReference type="Pfam" id="PF01416"/>
    </source>
</evidence>
<dbReference type="Pfam" id="PF01416">
    <property type="entry name" value="PseudoU_synth_1"/>
    <property type="match status" value="2"/>
</dbReference>
<sequence>MPRFALKIEYHGAPFAGWQRQKEQPSVQQAVEQALRKLDPSVDTIAAAGRTDAGVHGLAQVAHCDMVRDWDPFRLSEALNHHLKPAPVAILAAARVADDWHARFSATERRYMFRLLARRAPVTHDAGLVWQVKQPLDRAAMQAGADRLIGHHDFTTFRSTICQADSPMKTLDELRVEEIARPDAVEYRFHVRARSFLHNQVRSFVGTLERVGAGAWTPDDVTAALNARNRAACGPVCPPQGLYLAGVGYKDDPFAP</sequence>
<dbReference type="InterPro" id="IPR001406">
    <property type="entry name" value="PsdUridine_synth_TruA"/>
</dbReference>
<evidence type="ECO:0000256" key="4">
    <source>
        <dbReference type="HAMAP-Rule" id="MF_00171"/>
    </source>
</evidence>
<dbReference type="PANTHER" id="PTHR11142:SF0">
    <property type="entry name" value="TRNA PSEUDOURIDINE SYNTHASE-LIKE 1"/>
    <property type="match status" value="1"/>
</dbReference>
<dbReference type="InterPro" id="IPR020097">
    <property type="entry name" value="PsdUridine_synth_TruA_a/b_dom"/>
</dbReference>
<dbReference type="Gene3D" id="3.30.70.660">
    <property type="entry name" value="Pseudouridine synthase I, catalytic domain, C-terminal subdomain"/>
    <property type="match status" value="1"/>
</dbReference>
<comment type="caution">
    <text evidence="7">The sequence shown here is derived from an EMBL/GenBank/DDBJ whole genome shotgun (WGS) entry which is preliminary data.</text>
</comment>
<dbReference type="PANTHER" id="PTHR11142">
    <property type="entry name" value="PSEUDOURIDYLATE SYNTHASE"/>
    <property type="match status" value="1"/>
</dbReference>
<comment type="function">
    <text evidence="4">Formation of pseudouridine at positions 38, 39 and 40 in the anticodon stem and loop of transfer RNAs.</text>
</comment>
<feature type="active site" description="Nucleophile" evidence="4">
    <location>
        <position position="52"/>
    </location>
</feature>
<keyword evidence="2 4" id="KW-0819">tRNA processing</keyword>
<keyword evidence="3 4" id="KW-0413">Isomerase</keyword>
<dbReference type="NCBIfam" id="TIGR00071">
    <property type="entry name" value="hisT_truA"/>
    <property type="match status" value="1"/>
</dbReference>
<gene>
    <name evidence="4 7" type="primary">truA</name>
    <name evidence="7" type="ORF">AB0T83_10040</name>
</gene>
<keyword evidence="8" id="KW-1185">Reference proteome</keyword>
<evidence type="ECO:0000256" key="1">
    <source>
        <dbReference type="ARBA" id="ARBA00009375"/>
    </source>
</evidence>
<dbReference type="Proteomes" id="UP001553161">
    <property type="component" value="Unassembled WGS sequence"/>
</dbReference>
<comment type="catalytic activity">
    <reaction evidence="4 5">
        <text>uridine(38/39/40) in tRNA = pseudouridine(38/39/40) in tRNA</text>
        <dbReference type="Rhea" id="RHEA:22376"/>
        <dbReference type="Rhea" id="RHEA-COMP:10085"/>
        <dbReference type="Rhea" id="RHEA-COMP:10087"/>
        <dbReference type="ChEBI" id="CHEBI:65314"/>
        <dbReference type="ChEBI" id="CHEBI:65315"/>
        <dbReference type="EC" id="5.4.99.12"/>
    </reaction>
</comment>
<dbReference type="GO" id="GO:0160147">
    <property type="term" value="F:tRNA pseudouridine(38-40) synthase activity"/>
    <property type="evidence" value="ECO:0007669"/>
    <property type="project" value="UniProtKB-EC"/>
</dbReference>
<comment type="similarity">
    <text evidence="1 4 5">Belongs to the tRNA pseudouridine synthase TruA family.</text>
</comment>
<feature type="binding site" evidence="4">
    <location>
        <position position="111"/>
    </location>
    <ligand>
        <name>substrate</name>
    </ligand>
</feature>
<proteinExistence type="inferred from homology"/>
<dbReference type="EMBL" id="JBFBVU010000010">
    <property type="protein sequence ID" value="MEV8467119.1"/>
    <property type="molecule type" value="Genomic_DNA"/>
</dbReference>
<comment type="caution">
    <text evidence="4">Lacks conserved residue(s) required for the propagation of feature annotation.</text>
</comment>
<reference evidence="7 8" key="1">
    <citation type="submission" date="2024-07" db="EMBL/GenBank/DDBJ databases">
        <authorList>
            <person name="Kang M."/>
        </authorList>
    </citation>
    <scope>NUCLEOTIDE SEQUENCE [LARGE SCALE GENOMIC DNA]</scope>
    <source>
        <strain evidence="7 8">DFM31</strain>
    </source>
</reference>
<dbReference type="RefSeq" id="WP_366192895.1">
    <property type="nucleotide sequence ID" value="NZ_JBFBVU010000010.1"/>
</dbReference>